<dbReference type="InterPro" id="IPR007110">
    <property type="entry name" value="Ig-like_dom"/>
</dbReference>
<evidence type="ECO:0000256" key="3">
    <source>
        <dbReference type="ARBA" id="ARBA00023130"/>
    </source>
</evidence>
<dbReference type="InterPro" id="IPR036179">
    <property type="entry name" value="Ig-like_dom_sf"/>
</dbReference>
<keyword evidence="9" id="KW-1185">Reference proteome</keyword>
<dbReference type="Proteomes" id="UP000533954">
    <property type="component" value="Unassembled WGS sequence"/>
</dbReference>
<feature type="domain" description="Ig-like" evidence="7">
    <location>
        <begin position="4"/>
        <end position="94"/>
    </location>
</feature>
<evidence type="ECO:0000256" key="5">
    <source>
        <dbReference type="ARBA" id="ARBA00023319"/>
    </source>
</evidence>
<dbReference type="GO" id="GO:0042101">
    <property type="term" value="C:T cell receptor complex"/>
    <property type="evidence" value="ECO:0007669"/>
    <property type="project" value="UniProtKB-KW"/>
</dbReference>
<dbReference type="PANTHER" id="PTHR19343:SF26">
    <property type="entry name" value="T CELL RECEPTOR ALPHA VARIABLE 1-1"/>
    <property type="match status" value="1"/>
</dbReference>
<evidence type="ECO:0000313" key="9">
    <source>
        <dbReference type="Proteomes" id="UP000533954"/>
    </source>
</evidence>
<name>A0A7K7VSS3_EUDEL</name>
<dbReference type="AlphaFoldDB" id="A0A7K7VSS3"/>
<proteinExistence type="predicted"/>
<reference evidence="8 9" key="1">
    <citation type="submission" date="2019-09" db="EMBL/GenBank/DDBJ databases">
        <title>Bird 10,000 Genomes (B10K) Project - Family phase.</title>
        <authorList>
            <person name="Zhang G."/>
        </authorList>
    </citation>
    <scope>NUCLEOTIDE SEQUENCE [LARGE SCALE GENOMIC DNA]</scope>
    <source>
        <strain evidence="8">B10K-LSUMZ-16893</strain>
    </source>
</reference>
<evidence type="ECO:0000256" key="1">
    <source>
        <dbReference type="ARBA" id="ARBA00022729"/>
    </source>
</evidence>
<feature type="non-terminal residue" evidence="8">
    <location>
        <position position="1"/>
    </location>
</feature>
<keyword evidence="1" id="KW-0732">Signal</keyword>
<gene>
    <name evidence="8" type="primary">Trav12</name>
    <name evidence="8" type="ORF">EUDELE_R12746</name>
</gene>
<dbReference type="SMART" id="SM00406">
    <property type="entry name" value="IGv"/>
    <property type="match status" value="1"/>
</dbReference>
<sequence length="94" mass="10344">MGQSSVTQEDGLVPVEEGGTFQTTCTYQSSTFDAFLWYQQRRGEAPQLILYQGTDGRKESGRFSALLNRAGQSSVLRVEEVQLSDTALYLCAVA</sequence>
<dbReference type="OrthoDB" id="8947657at2759"/>
<dbReference type="PANTHER" id="PTHR19343">
    <property type="entry name" value="T CELL RECEPTOR ALPHA VARIABLE 1-2"/>
    <property type="match status" value="1"/>
</dbReference>
<feature type="non-terminal residue" evidence="8">
    <location>
        <position position="94"/>
    </location>
</feature>
<dbReference type="InterPro" id="IPR051006">
    <property type="entry name" value="TCR_variable_domain"/>
</dbReference>
<keyword evidence="5" id="KW-0393">Immunoglobulin domain</keyword>
<dbReference type="InterPro" id="IPR013106">
    <property type="entry name" value="Ig_V-set"/>
</dbReference>
<dbReference type="GO" id="GO:0042605">
    <property type="term" value="F:peptide antigen binding"/>
    <property type="evidence" value="ECO:0007669"/>
    <property type="project" value="TreeGrafter"/>
</dbReference>
<protein>
    <submittedName>
        <fullName evidence="8">TVA12 protein</fullName>
    </submittedName>
</protein>
<evidence type="ECO:0000256" key="4">
    <source>
        <dbReference type="ARBA" id="ARBA00023170"/>
    </source>
</evidence>
<evidence type="ECO:0000256" key="6">
    <source>
        <dbReference type="ARBA" id="ARBA00043266"/>
    </source>
</evidence>
<organism evidence="8 9">
    <name type="scientific">Eudromia elegans</name>
    <name type="common">Elegant crested-tinamou</name>
    <dbReference type="NCBI Taxonomy" id="8805"/>
    <lineage>
        <taxon>Eukaryota</taxon>
        <taxon>Metazoa</taxon>
        <taxon>Chordata</taxon>
        <taxon>Craniata</taxon>
        <taxon>Vertebrata</taxon>
        <taxon>Euteleostomi</taxon>
        <taxon>Archelosauria</taxon>
        <taxon>Archosauria</taxon>
        <taxon>Dinosauria</taxon>
        <taxon>Saurischia</taxon>
        <taxon>Theropoda</taxon>
        <taxon>Coelurosauria</taxon>
        <taxon>Aves</taxon>
        <taxon>Palaeognathae</taxon>
        <taxon>Tinamiformes</taxon>
        <taxon>Tinamidae</taxon>
        <taxon>Eudromia</taxon>
    </lineage>
</organism>
<dbReference type="GO" id="GO:0002250">
    <property type="term" value="P:adaptive immune response"/>
    <property type="evidence" value="ECO:0007669"/>
    <property type="project" value="UniProtKB-KW"/>
</dbReference>
<dbReference type="EMBL" id="VZSX01000395">
    <property type="protein sequence ID" value="NXA44018.1"/>
    <property type="molecule type" value="Genomic_DNA"/>
</dbReference>
<dbReference type="InterPro" id="IPR013783">
    <property type="entry name" value="Ig-like_fold"/>
</dbReference>
<accession>A0A7K7VSS3</accession>
<evidence type="ECO:0000259" key="7">
    <source>
        <dbReference type="PROSITE" id="PS50835"/>
    </source>
</evidence>
<keyword evidence="6" id="KW-1279">T cell receptor</keyword>
<evidence type="ECO:0000313" key="8">
    <source>
        <dbReference type="EMBL" id="NXA44018.1"/>
    </source>
</evidence>
<comment type="caution">
    <text evidence="8">The sequence shown here is derived from an EMBL/GenBank/DDBJ whole genome shotgun (WGS) entry which is preliminary data.</text>
</comment>
<dbReference type="PROSITE" id="PS50835">
    <property type="entry name" value="IG_LIKE"/>
    <property type="match status" value="1"/>
</dbReference>
<dbReference type="Pfam" id="PF07686">
    <property type="entry name" value="V-set"/>
    <property type="match status" value="1"/>
</dbReference>
<keyword evidence="3" id="KW-1064">Adaptive immunity</keyword>
<keyword evidence="2" id="KW-0391">Immunity</keyword>
<keyword evidence="4" id="KW-0675">Receptor</keyword>
<dbReference type="Gene3D" id="2.60.40.10">
    <property type="entry name" value="Immunoglobulins"/>
    <property type="match status" value="1"/>
</dbReference>
<dbReference type="SUPFAM" id="SSF48726">
    <property type="entry name" value="Immunoglobulin"/>
    <property type="match status" value="1"/>
</dbReference>
<evidence type="ECO:0000256" key="2">
    <source>
        <dbReference type="ARBA" id="ARBA00022859"/>
    </source>
</evidence>